<dbReference type="GO" id="GO:0006281">
    <property type="term" value="P:DNA repair"/>
    <property type="evidence" value="ECO:0007669"/>
    <property type="project" value="UniProtKB-UniRule"/>
</dbReference>
<keyword evidence="4" id="KW-0227">DNA damage</keyword>
<evidence type="ECO:0000313" key="7">
    <source>
        <dbReference type="EMBL" id="PMD41655.1"/>
    </source>
</evidence>
<dbReference type="STRING" id="1149755.A0A2J6RSZ9"/>
<dbReference type="GO" id="GO:0005634">
    <property type="term" value="C:nucleus"/>
    <property type="evidence" value="ECO:0007669"/>
    <property type="project" value="UniProtKB-SubCell"/>
</dbReference>
<dbReference type="GO" id="GO:0051604">
    <property type="term" value="P:protein maturation"/>
    <property type="evidence" value="ECO:0007669"/>
    <property type="project" value="UniProtKB-UniRule"/>
</dbReference>
<feature type="domain" description="MMS19 N-terminal" evidence="6">
    <location>
        <begin position="56"/>
        <end position="321"/>
    </location>
</feature>
<protein>
    <recommendedName>
        <fullName evidence="4">MMS19 nucleotide excision repair protein</fullName>
    </recommendedName>
</protein>
<feature type="domain" description="MMS19 C-terminal" evidence="5">
    <location>
        <begin position="611"/>
        <end position="1064"/>
    </location>
</feature>
<dbReference type="InterPro" id="IPR016024">
    <property type="entry name" value="ARM-type_fold"/>
</dbReference>
<sequence length="1113" mass="124048">MTDHVFQDWMEAPTGSTGLTNEEEAIVTDYVQSLDLGVYRLPNLLLDMASYLDPDADLITAARALSIFPHILRGMGTEFSRQETHSLVVYFCARLENKDDILNYRAGIFEVATSLHVLSEWRCFVPGDAGLIAQAVFGLADGSVFKDQKPATRIKLFELVDLLLKKYQSAVIRDVTITTLVSGVVSMAELEKNPSCLAILFPLYRHISNKWPLEDSDYEAMWESFIRYFPITLGGAPQDPSVPTKELIKQLLLECILSDHHYSKGAIPRFIDMLDTNTDLSANLKIEVLSTLAACVKSYPVATTAEWSSKIWDALKFEIWNGENEDFIEGALQVLRATTESLGAGLNSWSSQTPMTEFVVTAATECRSRFHDSKKLYLVSSGRILHAIASGAPYAFHLVAKTVLPAMHVMWQDLKLPSEKKMLLTVYNYILDARLAQPEHGSQRDLLFRSFEGFRDGIVEVYSGAVSLIQQEAASSELPFGVPAVEGLALLFQIQSYLSAVEQGMIVQELNTILFSLPQDHEIRNAVLLSLQKISAMEPETFHEITLINFMEKLPETVSQNTKEREANLDIVVAHLQDLVEIACSQPCQRQLLNGTPINTASSYWHRNFDAMEKKLLEKLDIVLGKNGQLEYAKAILAAVCGGLQLFDTSLRQARIGSQEPRALDRIVGPYSYILEALLPKVAQQKDSADGPYIGTNELVDEKFVQMVGRTAMWALRSDLMTPENSMLLNWNIRHPDQPSAVWTLFTTGPINDSLNRTQQDLRKGPKDKCLANALSMYLLAGHRLNGPVAESPLRIVPAQVASAMIKNAISSDSGSSRFGRMCMLWLLQLLVSKYGAASHPYTAGGFETVAQQPLQVMTEEIEACKHKSDREIKNTYQTLAYFAAASITSFDRTMVPLVNMMIQALSDPQYGRKVGQSFRILLAESEIMDKANFCKIRVLRFQKIVSLVVIPLQGAYASPMTSRMEKDNIVIALAGVLAYMESYLVADAFGFSSIMLEGCVSSDEFTKEAFIHLLYELIPFCPKEAESHLDTVIRLMTDRTHNTYDSPSDASVRCRAKALDVLMRVTEHLPVEALISRRARLLPELDLALDDCARGVRGKAQAAKMKWLRLGG</sequence>
<evidence type="ECO:0000256" key="3">
    <source>
        <dbReference type="ARBA" id="ARBA00023242"/>
    </source>
</evidence>
<organism evidence="7 8">
    <name type="scientific">Hyaloscypha variabilis (strain UAMH 11265 / GT02V1 / F)</name>
    <name type="common">Meliniomyces variabilis</name>
    <dbReference type="NCBI Taxonomy" id="1149755"/>
    <lineage>
        <taxon>Eukaryota</taxon>
        <taxon>Fungi</taxon>
        <taxon>Dikarya</taxon>
        <taxon>Ascomycota</taxon>
        <taxon>Pezizomycotina</taxon>
        <taxon>Leotiomycetes</taxon>
        <taxon>Helotiales</taxon>
        <taxon>Hyaloscyphaceae</taxon>
        <taxon>Hyaloscypha</taxon>
        <taxon>Hyaloscypha variabilis</taxon>
    </lineage>
</organism>
<evidence type="ECO:0000256" key="4">
    <source>
        <dbReference type="RuleBase" id="RU367072"/>
    </source>
</evidence>
<evidence type="ECO:0000256" key="2">
    <source>
        <dbReference type="ARBA" id="ARBA00022737"/>
    </source>
</evidence>
<proteinExistence type="inferred from homology"/>
<comment type="similarity">
    <text evidence="4">Belongs to the MET18/MMS19 family.</text>
</comment>
<evidence type="ECO:0000259" key="6">
    <source>
        <dbReference type="Pfam" id="PF14500"/>
    </source>
</evidence>
<dbReference type="InterPro" id="IPR039920">
    <property type="entry name" value="MMS19"/>
</dbReference>
<dbReference type="InterPro" id="IPR029240">
    <property type="entry name" value="MMS19_N"/>
</dbReference>
<dbReference type="OrthoDB" id="342900at2759"/>
<dbReference type="Proteomes" id="UP000235786">
    <property type="component" value="Unassembled WGS sequence"/>
</dbReference>
<keyword evidence="8" id="KW-1185">Reference proteome</keyword>
<dbReference type="PANTHER" id="PTHR12891">
    <property type="entry name" value="DNA REPAIR/TRANSCRIPTION PROTEIN MET18/MMS19"/>
    <property type="match status" value="1"/>
</dbReference>
<dbReference type="PANTHER" id="PTHR12891:SF0">
    <property type="entry name" value="MMS19 NUCLEOTIDE EXCISION REPAIR PROTEIN HOMOLOG"/>
    <property type="match status" value="1"/>
</dbReference>
<accession>A0A2J6RSZ9</accession>
<dbReference type="Pfam" id="PF12460">
    <property type="entry name" value="MMS19_C"/>
    <property type="match status" value="1"/>
</dbReference>
<dbReference type="GO" id="GO:0097361">
    <property type="term" value="C:cytosolic [4Fe-4S] assembly targeting complex"/>
    <property type="evidence" value="ECO:0007669"/>
    <property type="project" value="UniProtKB-UniRule"/>
</dbReference>
<comment type="function">
    <text evidence="4">Key component of the cytosolic iron-sulfur protein assembly (CIA) complex, a multiprotein complex that mediates the incorporation of iron-sulfur cluster into apoproteins specifically involved in DNA metabolism and genomic integrity. In the CIA complex, MMS19 acts as an adapter between early-acting CIA components and a subset of cellular target iron-sulfur proteins.</text>
</comment>
<evidence type="ECO:0000256" key="1">
    <source>
        <dbReference type="ARBA" id="ARBA00004123"/>
    </source>
</evidence>
<keyword evidence="2" id="KW-0677">Repeat</keyword>
<gene>
    <name evidence="7" type="ORF">L207DRAFT_528262</name>
</gene>
<dbReference type="SUPFAM" id="SSF48371">
    <property type="entry name" value="ARM repeat"/>
    <property type="match status" value="2"/>
</dbReference>
<keyword evidence="4" id="KW-0234">DNA repair</keyword>
<evidence type="ECO:0000259" key="5">
    <source>
        <dbReference type="Pfam" id="PF12460"/>
    </source>
</evidence>
<dbReference type="Pfam" id="PF14500">
    <property type="entry name" value="MMS19_N"/>
    <property type="match status" value="1"/>
</dbReference>
<reference evidence="7 8" key="1">
    <citation type="submission" date="2016-04" db="EMBL/GenBank/DDBJ databases">
        <title>A degradative enzymes factory behind the ericoid mycorrhizal symbiosis.</title>
        <authorList>
            <consortium name="DOE Joint Genome Institute"/>
            <person name="Martino E."/>
            <person name="Morin E."/>
            <person name="Grelet G."/>
            <person name="Kuo A."/>
            <person name="Kohler A."/>
            <person name="Daghino S."/>
            <person name="Barry K."/>
            <person name="Choi C."/>
            <person name="Cichocki N."/>
            <person name="Clum A."/>
            <person name="Copeland A."/>
            <person name="Hainaut M."/>
            <person name="Haridas S."/>
            <person name="Labutti K."/>
            <person name="Lindquist E."/>
            <person name="Lipzen A."/>
            <person name="Khouja H.-R."/>
            <person name="Murat C."/>
            <person name="Ohm R."/>
            <person name="Olson A."/>
            <person name="Spatafora J."/>
            <person name="Veneault-Fourrey C."/>
            <person name="Henrissat B."/>
            <person name="Grigoriev I."/>
            <person name="Martin F."/>
            <person name="Perotto S."/>
        </authorList>
    </citation>
    <scope>NUCLEOTIDE SEQUENCE [LARGE SCALE GENOMIC DNA]</scope>
    <source>
        <strain evidence="7 8">F</strain>
    </source>
</reference>
<dbReference type="GO" id="GO:0016226">
    <property type="term" value="P:iron-sulfur cluster assembly"/>
    <property type="evidence" value="ECO:0007669"/>
    <property type="project" value="UniProtKB-UniRule"/>
</dbReference>
<comment type="subcellular location">
    <subcellularLocation>
        <location evidence="1 4">Nucleus</location>
    </subcellularLocation>
</comment>
<keyword evidence="3 4" id="KW-0539">Nucleus</keyword>
<dbReference type="EMBL" id="KZ613944">
    <property type="protein sequence ID" value="PMD41655.1"/>
    <property type="molecule type" value="Genomic_DNA"/>
</dbReference>
<name>A0A2J6RSZ9_HYAVF</name>
<dbReference type="AlphaFoldDB" id="A0A2J6RSZ9"/>
<evidence type="ECO:0000313" key="8">
    <source>
        <dbReference type="Proteomes" id="UP000235786"/>
    </source>
</evidence>
<dbReference type="InterPro" id="IPR024687">
    <property type="entry name" value="MMS19_C"/>
</dbReference>